<keyword evidence="3" id="KW-1185">Reference proteome</keyword>
<gene>
    <name evidence="2" type="ORF">AFUS01_LOCUS43033</name>
</gene>
<dbReference type="GO" id="GO:0044782">
    <property type="term" value="P:cilium organization"/>
    <property type="evidence" value="ECO:0007669"/>
    <property type="project" value="TreeGrafter"/>
</dbReference>
<evidence type="ECO:0000313" key="3">
    <source>
        <dbReference type="Proteomes" id="UP000708208"/>
    </source>
</evidence>
<dbReference type="AlphaFoldDB" id="A0A8J2M5T6"/>
<protein>
    <submittedName>
        <fullName evidence="2">Uncharacterized protein</fullName>
    </submittedName>
</protein>
<dbReference type="PANTHER" id="PTHR31800:SF1">
    <property type="entry name" value="COILED-COIL DOMAIN-CONTAINING PROTEIN 32"/>
    <property type="match status" value="1"/>
</dbReference>
<dbReference type="InterPro" id="IPR028039">
    <property type="entry name" value="CCDC32"/>
</dbReference>
<accession>A0A8J2M5T6</accession>
<proteinExistence type="predicted"/>
<feature type="region of interest" description="Disordered" evidence="1">
    <location>
        <begin position="1"/>
        <end position="46"/>
    </location>
</feature>
<dbReference type="EMBL" id="CAJVCH010569868">
    <property type="protein sequence ID" value="CAG7833406.1"/>
    <property type="molecule type" value="Genomic_DNA"/>
</dbReference>
<name>A0A8J2M5T6_9HEXA</name>
<dbReference type="Proteomes" id="UP000708208">
    <property type="component" value="Unassembled WGS sequence"/>
</dbReference>
<sequence length="193" mass="21182">MEKCGTETMLQERSLVTKETTGLAEEVPAGGSTSEEEGLLKTDPWSNAQELNALDNLATPKSEVEHSENEGLNFDDNFQPFVKLPDSPEYLASLESKLKKVQRGSKPSDGVSSKDILESLTDSHKSCMVRLLTDSINNLNNPCFGDGGDIRVNPVLKKIAPEKQAIGVEELVHLVKADQLELLFDVDETQEKP</sequence>
<dbReference type="Pfam" id="PF14989">
    <property type="entry name" value="CCDC32"/>
    <property type="match status" value="1"/>
</dbReference>
<evidence type="ECO:0000256" key="1">
    <source>
        <dbReference type="SAM" id="MobiDB-lite"/>
    </source>
</evidence>
<dbReference type="PANTHER" id="PTHR31800">
    <property type="entry name" value="COILED-COIL DOMAIN-CONTAINING PROTEIN 32"/>
    <property type="match status" value="1"/>
</dbReference>
<reference evidence="2" key="1">
    <citation type="submission" date="2021-06" db="EMBL/GenBank/DDBJ databases">
        <authorList>
            <person name="Hodson N. C."/>
            <person name="Mongue J. A."/>
            <person name="Jaron S. K."/>
        </authorList>
    </citation>
    <scope>NUCLEOTIDE SEQUENCE</scope>
</reference>
<comment type="caution">
    <text evidence="2">The sequence shown here is derived from an EMBL/GenBank/DDBJ whole genome shotgun (WGS) entry which is preliminary data.</text>
</comment>
<evidence type="ECO:0000313" key="2">
    <source>
        <dbReference type="EMBL" id="CAG7833406.1"/>
    </source>
</evidence>
<dbReference type="OrthoDB" id="5982503at2759"/>
<organism evidence="2 3">
    <name type="scientific">Allacma fusca</name>
    <dbReference type="NCBI Taxonomy" id="39272"/>
    <lineage>
        <taxon>Eukaryota</taxon>
        <taxon>Metazoa</taxon>
        <taxon>Ecdysozoa</taxon>
        <taxon>Arthropoda</taxon>
        <taxon>Hexapoda</taxon>
        <taxon>Collembola</taxon>
        <taxon>Symphypleona</taxon>
        <taxon>Sminthuridae</taxon>
        <taxon>Allacma</taxon>
    </lineage>
</organism>